<organism evidence="1 2">
    <name type="scientific">Conyzicola lurida</name>
    <dbReference type="NCBI Taxonomy" id="1172621"/>
    <lineage>
        <taxon>Bacteria</taxon>
        <taxon>Bacillati</taxon>
        <taxon>Actinomycetota</taxon>
        <taxon>Actinomycetes</taxon>
        <taxon>Micrococcales</taxon>
        <taxon>Microbacteriaceae</taxon>
        <taxon>Conyzicola</taxon>
    </lineage>
</organism>
<evidence type="ECO:0000313" key="2">
    <source>
        <dbReference type="Proteomes" id="UP000536685"/>
    </source>
</evidence>
<evidence type="ECO:0000313" key="1">
    <source>
        <dbReference type="EMBL" id="MBB5843848.1"/>
    </source>
</evidence>
<reference evidence="1 2" key="1">
    <citation type="submission" date="2020-08" db="EMBL/GenBank/DDBJ databases">
        <title>Sequencing the genomes of 1000 actinobacteria strains.</title>
        <authorList>
            <person name="Klenk H.-P."/>
        </authorList>
    </citation>
    <scope>NUCLEOTIDE SEQUENCE [LARGE SCALE GENOMIC DNA]</scope>
    <source>
        <strain evidence="1 2">DSM 105784</strain>
    </source>
</reference>
<dbReference type="AlphaFoldDB" id="A0A841AND3"/>
<sequence length="120" mass="13810">MISRRDAAQRLDIPVEMLVRHDFPSKMSSTDFDDLEQNPPPWLVQSRANRSAKARPVWFTLKCDVCGYTETERPKKWWPDFTYLSCDDHNIGDLPAPADGLHREEVYGIGSRFIGLVDSK</sequence>
<gene>
    <name evidence="1" type="ORF">HD599_002171</name>
</gene>
<proteinExistence type="predicted"/>
<dbReference type="EMBL" id="JACHMJ010000001">
    <property type="protein sequence ID" value="MBB5843848.1"/>
    <property type="molecule type" value="Genomic_DNA"/>
</dbReference>
<comment type="caution">
    <text evidence="1">The sequence shown here is derived from an EMBL/GenBank/DDBJ whole genome shotgun (WGS) entry which is preliminary data.</text>
</comment>
<dbReference type="Proteomes" id="UP000536685">
    <property type="component" value="Unassembled WGS sequence"/>
</dbReference>
<accession>A0A841AND3</accession>
<name>A0A841AND3_9MICO</name>
<protein>
    <submittedName>
        <fullName evidence="1">Uncharacterized protein</fullName>
    </submittedName>
</protein>
<keyword evidence="2" id="KW-1185">Reference proteome</keyword>
<dbReference type="RefSeq" id="WP_184237314.1">
    <property type="nucleotide sequence ID" value="NZ_JACHMJ010000001.1"/>
</dbReference>